<keyword evidence="3" id="KW-1185">Reference proteome</keyword>
<evidence type="ECO:0000313" key="2">
    <source>
        <dbReference type="EMBL" id="QMW05538.1"/>
    </source>
</evidence>
<name>A0A7G5H346_9BACT</name>
<reference evidence="2 3" key="1">
    <citation type="submission" date="2020-07" db="EMBL/GenBank/DDBJ databases">
        <title>Spirosoma foliorum sp. nov., isolated from the leaves on the Nejang mountain Korea, Republic of.</title>
        <authorList>
            <person name="Ho H."/>
            <person name="Lee Y.-J."/>
            <person name="Nurcahyanto D.-A."/>
            <person name="Kim S.-G."/>
        </authorList>
    </citation>
    <scope>NUCLEOTIDE SEQUENCE [LARGE SCALE GENOMIC DNA]</scope>
    <source>
        <strain evidence="2 3">PL0136</strain>
    </source>
</reference>
<dbReference type="EMBL" id="CP059732">
    <property type="protein sequence ID" value="QMW05538.1"/>
    <property type="molecule type" value="Genomic_DNA"/>
</dbReference>
<feature type="transmembrane region" description="Helical" evidence="1">
    <location>
        <begin position="20"/>
        <end position="37"/>
    </location>
</feature>
<gene>
    <name evidence="2" type="ORF">H3H32_11930</name>
</gene>
<accession>A0A7G5H346</accession>
<keyword evidence="1" id="KW-0812">Transmembrane</keyword>
<evidence type="ECO:0000313" key="3">
    <source>
        <dbReference type="Proteomes" id="UP000515369"/>
    </source>
</evidence>
<dbReference type="Proteomes" id="UP000515369">
    <property type="component" value="Chromosome"/>
</dbReference>
<dbReference type="RefSeq" id="WP_182462920.1">
    <property type="nucleotide sequence ID" value="NZ_CP059732.1"/>
</dbReference>
<keyword evidence="1" id="KW-0472">Membrane</keyword>
<protein>
    <submittedName>
        <fullName evidence="2">Uncharacterized protein</fullName>
    </submittedName>
</protein>
<sequence length="195" mass="23379">MATLHKFPGPAARRQFWKMQVIYLVASGLFLLIFLLLPRNQKWLTTTIDRFYKQRQTLGQQSDISIRKQEGYKDAYTYTELIRKRCQPTDYFLIPPQRYLIRNAWQQGKANGYNWLYPSVLYYLLGKSVHLLEMTAPDSLLQRATHTFWVYENKVFLLTFKDHNRPLVMAEFKKYDPHFFAYTPEQARAYYQSKP</sequence>
<organism evidence="2 3">
    <name type="scientific">Spirosoma foliorum</name>
    <dbReference type="NCBI Taxonomy" id="2710596"/>
    <lineage>
        <taxon>Bacteria</taxon>
        <taxon>Pseudomonadati</taxon>
        <taxon>Bacteroidota</taxon>
        <taxon>Cytophagia</taxon>
        <taxon>Cytophagales</taxon>
        <taxon>Cytophagaceae</taxon>
        <taxon>Spirosoma</taxon>
    </lineage>
</organism>
<proteinExistence type="predicted"/>
<evidence type="ECO:0000256" key="1">
    <source>
        <dbReference type="SAM" id="Phobius"/>
    </source>
</evidence>
<dbReference type="KEGG" id="sfol:H3H32_11930"/>
<dbReference type="AlphaFoldDB" id="A0A7G5H346"/>
<keyword evidence="1" id="KW-1133">Transmembrane helix</keyword>